<dbReference type="OrthoDB" id="10279785at2759"/>
<gene>
    <name evidence="2" type="ORF">G6F64_014267</name>
</gene>
<proteinExistence type="predicted"/>
<evidence type="ECO:0000313" key="2">
    <source>
        <dbReference type="EMBL" id="KAG1285274.1"/>
    </source>
</evidence>
<sequence>MYLGTQTSAAQSQAMDAESNTSTDPKNGDSQSALVQQLCQTVERLTNELSQARHEIQHLQERTNTMNSTTTPLSSLEFPTLQESQIRSTAFPDAPWNNPVVSTQLAK</sequence>
<name>A0A9P7BJR5_RHIOR</name>
<keyword evidence="3" id="KW-1185">Reference proteome</keyword>
<accession>A0A9P7BJR5</accession>
<feature type="compositionally biased region" description="Polar residues" evidence="1">
    <location>
        <begin position="62"/>
        <end position="74"/>
    </location>
</feature>
<evidence type="ECO:0000313" key="3">
    <source>
        <dbReference type="Proteomes" id="UP000716291"/>
    </source>
</evidence>
<dbReference type="AlphaFoldDB" id="A0A9P7BJR5"/>
<dbReference type="Proteomes" id="UP000716291">
    <property type="component" value="Unassembled WGS sequence"/>
</dbReference>
<feature type="region of interest" description="Disordered" evidence="1">
    <location>
        <begin position="1"/>
        <end position="33"/>
    </location>
</feature>
<protein>
    <submittedName>
        <fullName evidence="2">Uncharacterized protein</fullName>
    </submittedName>
</protein>
<dbReference type="EMBL" id="JAANQT010007774">
    <property type="protein sequence ID" value="KAG1285274.1"/>
    <property type="molecule type" value="Genomic_DNA"/>
</dbReference>
<reference evidence="2" key="1">
    <citation type="journal article" date="2020" name="Microb. Genom.">
        <title>Genetic diversity of clinical and environmental Mucorales isolates obtained from an investigation of mucormycosis cases among solid organ transplant recipients.</title>
        <authorList>
            <person name="Nguyen M.H."/>
            <person name="Kaul D."/>
            <person name="Muto C."/>
            <person name="Cheng S.J."/>
            <person name="Richter R.A."/>
            <person name="Bruno V.M."/>
            <person name="Liu G."/>
            <person name="Beyhan S."/>
            <person name="Sundermann A.J."/>
            <person name="Mounaud S."/>
            <person name="Pasculle A.W."/>
            <person name="Nierman W.C."/>
            <person name="Driscoll E."/>
            <person name="Cumbie R."/>
            <person name="Clancy C.J."/>
            <person name="Dupont C.L."/>
        </authorList>
    </citation>
    <scope>NUCLEOTIDE SEQUENCE</scope>
    <source>
        <strain evidence="2">GL11</strain>
    </source>
</reference>
<feature type="region of interest" description="Disordered" evidence="1">
    <location>
        <begin position="59"/>
        <end position="78"/>
    </location>
</feature>
<comment type="caution">
    <text evidence="2">The sequence shown here is derived from an EMBL/GenBank/DDBJ whole genome shotgun (WGS) entry which is preliminary data.</text>
</comment>
<organism evidence="2 3">
    <name type="scientific">Rhizopus oryzae</name>
    <name type="common">Mucormycosis agent</name>
    <name type="synonym">Rhizopus arrhizus var. delemar</name>
    <dbReference type="NCBI Taxonomy" id="64495"/>
    <lineage>
        <taxon>Eukaryota</taxon>
        <taxon>Fungi</taxon>
        <taxon>Fungi incertae sedis</taxon>
        <taxon>Mucoromycota</taxon>
        <taxon>Mucoromycotina</taxon>
        <taxon>Mucoromycetes</taxon>
        <taxon>Mucorales</taxon>
        <taxon>Mucorineae</taxon>
        <taxon>Rhizopodaceae</taxon>
        <taxon>Rhizopus</taxon>
    </lineage>
</organism>
<evidence type="ECO:0000256" key="1">
    <source>
        <dbReference type="SAM" id="MobiDB-lite"/>
    </source>
</evidence>